<evidence type="ECO:0000256" key="3">
    <source>
        <dbReference type="ARBA" id="ARBA00012438"/>
    </source>
</evidence>
<evidence type="ECO:0000256" key="13">
    <source>
        <dbReference type="SAM" id="Phobius"/>
    </source>
</evidence>
<dbReference type="InterPro" id="IPR013727">
    <property type="entry name" value="2CSK_N"/>
</dbReference>
<dbReference type="InterPro" id="IPR050428">
    <property type="entry name" value="TCS_sensor_his_kinase"/>
</dbReference>
<evidence type="ECO:0000256" key="7">
    <source>
        <dbReference type="ARBA" id="ARBA00022741"/>
    </source>
</evidence>
<evidence type="ECO:0000256" key="8">
    <source>
        <dbReference type="ARBA" id="ARBA00022777"/>
    </source>
</evidence>
<keyword evidence="8" id="KW-0418">Kinase</keyword>
<keyword evidence="16" id="KW-1185">Reference proteome</keyword>
<dbReference type="RefSeq" id="WP_036139049.1">
    <property type="nucleotide sequence ID" value="NZ_AVPU01000025.1"/>
</dbReference>
<protein>
    <recommendedName>
        <fullName evidence="3">histidine kinase</fullName>
        <ecNumber evidence="3">2.7.13.3</ecNumber>
    </recommendedName>
</protein>
<evidence type="ECO:0000256" key="10">
    <source>
        <dbReference type="ARBA" id="ARBA00022989"/>
    </source>
</evidence>
<keyword evidence="9" id="KW-0067">ATP-binding</keyword>
<evidence type="ECO:0000313" key="16">
    <source>
        <dbReference type="Proteomes" id="UP000029998"/>
    </source>
</evidence>
<dbReference type="SUPFAM" id="SSF47384">
    <property type="entry name" value="Homodimeric domain of signal transducing histidine kinase"/>
    <property type="match status" value="1"/>
</dbReference>
<reference evidence="15 16" key="1">
    <citation type="submission" date="2013-08" db="EMBL/GenBank/DDBJ databases">
        <title>Genome sequencing of Lysobacter.</title>
        <authorList>
            <person name="Zhang S."/>
            <person name="Wang G."/>
        </authorList>
    </citation>
    <scope>NUCLEOTIDE SEQUENCE [LARGE SCALE GENOMIC DNA]</scope>
    <source>
        <strain evidence="15 16">GH1-9</strain>
    </source>
</reference>
<dbReference type="Gene3D" id="3.30.565.10">
    <property type="entry name" value="Histidine kinase-like ATPase, C-terminal domain"/>
    <property type="match status" value="1"/>
</dbReference>
<dbReference type="Pfam" id="PF08521">
    <property type="entry name" value="2CSK_N"/>
    <property type="match status" value="1"/>
</dbReference>
<dbReference type="EMBL" id="AVPU01000025">
    <property type="protein sequence ID" value="KGM53566.1"/>
    <property type="molecule type" value="Genomic_DNA"/>
</dbReference>
<dbReference type="InterPro" id="IPR005467">
    <property type="entry name" value="His_kinase_dom"/>
</dbReference>
<dbReference type="SMART" id="SM00387">
    <property type="entry name" value="HATPase_c"/>
    <property type="match status" value="1"/>
</dbReference>
<dbReference type="PRINTS" id="PR00344">
    <property type="entry name" value="BCTRLSENSOR"/>
</dbReference>
<dbReference type="InterPro" id="IPR003661">
    <property type="entry name" value="HisK_dim/P_dom"/>
</dbReference>
<dbReference type="OrthoDB" id="9804645at2"/>
<dbReference type="EC" id="2.7.13.3" evidence="3"/>
<dbReference type="InterPro" id="IPR036097">
    <property type="entry name" value="HisK_dim/P_sf"/>
</dbReference>
<dbReference type="GO" id="GO:0005524">
    <property type="term" value="F:ATP binding"/>
    <property type="evidence" value="ECO:0007669"/>
    <property type="project" value="UniProtKB-KW"/>
</dbReference>
<keyword evidence="12 13" id="KW-0472">Membrane</keyword>
<dbReference type="Pfam" id="PF00512">
    <property type="entry name" value="HisKA"/>
    <property type="match status" value="1"/>
</dbReference>
<dbReference type="PANTHER" id="PTHR45436:SF14">
    <property type="entry name" value="SENSOR PROTEIN QSEC"/>
    <property type="match status" value="1"/>
</dbReference>
<evidence type="ECO:0000256" key="5">
    <source>
        <dbReference type="ARBA" id="ARBA00022679"/>
    </source>
</evidence>
<keyword evidence="7" id="KW-0547">Nucleotide-binding</keyword>
<dbReference type="Pfam" id="PF02518">
    <property type="entry name" value="HATPase_c"/>
    <property type="match status" value="1"/>
</dbReference>
<dbReference type="eggNOG" id="COG0642">
    <property type="taxonomic scope" value="Bacteria"/>
</dbReference>
<dbReference type="InterPro" id="IPR036890">
    <property type="entry name" value="HATPase_C_sf"/>
</dbReference>
<evidence type="ECO:0000256" key="11">
    <source>
        <dbReference type="ARBA" id="ARBA00023012"/>
    </source>
</evidence>
<dbReference type="Proteomes" id="UP000029998">
    <property type="component" value="Unassembled WGS sequence"/>
</dbReference>
<evidence type="ECO:0000256" key="6">
    <source>
        <dbReference type="ARBA" id="ARBA00022692"/>
    </source>
</evidence>
<comment type="catalytic activity">
    <reaction evidence="1">
        <text>ATP + protein L-histidine = ADP + protein N-phospho-L-histidine.</text>
        <dbReference type="EC" id="2.7.13.3"/>
    </reaction>
</comment>
<evidence type="ECO:0000313" key="15">
    <source>
        <dbReference type="EMBL" id="KGM53566.1"/>
    </source>
</evidence>
<accession>A0A0A0ERG3</accession>
<keyword evidence="5" id="KW-0808">Transferase</keyword>
<dbReference type="SUPFAM" id="SSF55874">
    <property type="entry name" value="ATPase domain of HSP90 chaperone/DNA topoisomerase II/histidine kinase"/>
    <property type="match status" value="1"/>
</dbReference>
<dbReference type="InterPro" id="IPR004358">
    <property type="entry name" value="Sig_transdc_His_kin-like_C"/>
</dbReference>
<dbReference type="CDD" id="cd00075">
    <property type="entry name" value="HATPase"/>
    <property type="match status" value="1"/>
</dbReference>
<keyword evidence="4" id="KW-0597">Phosphoprotein</keyword>
<dbReference type="SMART" id="SM00388">
    <property type="entry name" value="HisKA"/>
    <property type="match status" value="1"/>
</dbReference>
<keyword evidence="11" id="KW-0902">Two-component regulatory system</keyword>
<feature type="transmembrane region" description="Helical" evidence="13">
    <location>
        <begin position="12"/>
        <end position="30"/>
    </location>
</feature>
<organism evidence="15 16">
    <name type="scientific">Lysobacter daejeonensis GH1-9</name>
    <dbReference type="NCBI Taxonomy" id="1385517"/>
    <lineage>
        <taxon>Bacteria</taxon>
        <taxon>Pseudomonadati</taxon>
        <taxon>Pseudomonadota</taxon>
        <taxon>Gammaproteobacteria</taxon>
        <taxon>Lysobacterales</taxon>
        <taxon>Lysobacteraceae</taxon>
        <taxon>Aerolutibacter</taxon>
    </lineage>
</organism>
<keyword evidence="10 13" id="KW-1133">Transmembrane helix</keyword>
<sequence length="456" mass="49112">MKRPSLQRRLSWFVGLPVVALWLGAGLWLAQGARHETTEMFDRELERTAASVLAVTASMPDLTLAQRVELEATEHEDDEGPRPEIMVRDRQGRVLLDASTLPPLRADGGDAHFHTLRHAGETWRVYQRWDNAQRHWIQVAAPLHDRDELLSALVQGTLMPLVALLVLLPVATWLGLRGGLAPLRAVSRAIDAQPARPPTLTRDDVPGELLQLTRALDGLVGTLDAALARERRFTADAAHELRHPLSVLQLELDLAGSASDDAARAQHLQRARDGLQRMERLVTQLLTLARVESLEAVPDAAVLPLAELVRNAVAEASERAIPRGVVLSLDASSAPMVQGSAGLLGIAINNLLDNAIAHGRAPGHVDVGLHVGDGYADVVVDDDGPGIPDEQAARVGERFLRSAGSGSGLGLSIVHAVATLHGGALDISRSPRAGARLVLRLPLQSSQNRVPPMRPR</sequence>
<dbReference type="CDD" id="cd00082">
    <property type="entry name" value="HisKA"/>
    <property type="match status" value="1"/>
</dbReference>
<dbReference type="InterPro" id="IPR003594">
    <property type="entry name" value="HATPase_dom"/>
</dbReference>
<evidence type="ECO:0000259" key="14">
    <source>
        <dbReference type="PROSITE" id="PS50109"/>
    </source>
</evidence>
<dbReference type="PANTHER" id="PTHR45436">
    <property type="entry name" value="SENSOR HISTIDINE KINASE YKOH"/>
    <property type="match status" value="1"/>
</dbReference>
<evidence type="ECO:0000256" key="4">
    <source>
        <dbReference type="ARBA" id="ARBA00022553"/>
    </source>
</evidence>
<dbReference type="Gene3D" id="1.10.287.130">
    <property type="match status" value="1"/>
</dbReference>
<comment type="subcellular location">
    <subcellularLocation>
        <location evidence="2">Membrane</location>
        <topology evidence="2">Multi-pass membrane protein</topology>
    </subcellularLocation>
</comment>
<keyword evidence="6 13" id="KW-0812">Transmembrane</keyword>
<gene>
    <name evidence="15" type="ORF">N800_03850</name>
</gene>
<dbReference type="GO" id="GO:0005886">
    <property type="term" value="C:plasma membrane"/>
    <property type="evidence" value="ECO:0007669"/>
    <property type="project" value="TreeGrafter"/>
</dbReference>
<comment type="caution">
    <text evidence="15">The sequence shown here is derived from an EMBL/GenBank/DDBJ whole genome shotgun (WGS) entry which is preliminary data.</text>
</comment>
<evidence type="ECO:0000256" key="1">
    <source>
        <dbReference type="ARBA" id="ARBA00000085"/>
    </source>
</evidence>
<evidence type="ECO:0000256" key="12">
    <source>
        <dbReference type="ARBA" id="ARBA00023136"/>
    </source>
</evidence>
<evidence type="ECO:0000256" key="2">
    <source>
        <dbReference type="ARBA" id="ARBA00004141"/>
    </source>
</evidence>
<proteinExistence type="predicted"/>
<dbReference type="AlphaFoldDB" id="A0A0A0ERG3"/>
<dbReference type="GO" id="GO:0000155">
    <property type="term" value="F:phosphorelay sensor kinase activity"/>
    <property type="evidence" value="ECO:0007669"/>
    <property type="project" value="InterPro"/>
</dbReference>
<dbReference type="PROSITE" id="PS50109">
    <property type="entry name" value="HIS_KIN"/>
    <property type="match status" value="1"/>
</dbReference>
<feature type="domain" description="Histidine kinase" evidence="14">
    <location>
        <begin position="236"/>
        <end position="445"/>
    </location>
</feature>
<evidence type="ECO:0000256" key="9">
    <source>
        <dbReference type="ARBA" id="ARBA00022840"/>
    </source>
</evidence>
<dbReference type="STRING" id="1385517.N800_03850"/>
<name>A0A0A0ERG3_9GAMM</name>